<dbReference type="InterPro" id="IPR007210">
    <property type="entry name" value="ABC_Gly_betaine_transp_sub-bd"/>
</dbReference>
<keyword evidence="7" id="KW-1185">Reference proteome</keyword>
<dbReference type="Proteomes" id="UP001595891">
    <property type="component" value="Unassembled WGS sequence"/>
</dbReference>
<organism evidence="6 7">
    <name type="scientific">Sphaerisporangium corydalis</name>
    <dbReference type="NCBI Taxonomy" id="1441875"/>
    <lineage>
        <taxon>Bacteria</taxon>
        <taxon>Bacillati</taxon>
        <taxon>Actinomycetota</taxon>
        <taxon>Actinomycetes</taxon>
        <taxon>Streptosporangiales</taxon>
        <taxon>Streptosporangiaceae</taxon>
        <taxon>Sphaerisporangium</taxon>
    </lineage>
</organism>
<name>A0ABV9EHF2_9ACTN</name>
<evidence type="ECO:0000256" key="1">
    <source>
        <dbReference type="ARBA" id="ARBA00004418"/>
    </source>
</evidence>
<dbReference type="PANTHER" id="PTHR30024">
    <property type="entry name" value="ALIPHATIC SULFONATES-BINDING PROTEIN-RELATED"/>
    <property type="match status" value="1"/>
</dbReference>
<evidence type="ECO:0000259" key="5">
    <source>
        <dbReference type="SMART" id="SM00062"/>
    </source>
</evidence>
<evidence type="ECO:0000313" key="7">
    <source>
        <dbReference type="Proteomes" id="UP001595891"/>
    </source>
</evidence>
<evidence type="ECO:0000256" key="2">
    <source>
        <dbReference type="ARBA" id="ARBA00010742"/>
    </source>
</evidence>
<proteinExistence type="inferred from homology"/>
<dbReference type="InterPro" id="IPR001638">
    <property type="entry name" value="Solute-binding_3/MltF_N"/>
</dbReference>
<dbReference type="EMBL" id="JBHSFN010000012">
    <property type="protein sequence ID" value="MFC4588593.1"/>
    <property type="molecule type" value="Genomic_DNA"/>
</dbReference>
<dbReference type="RefSeq" id="WP_262845086.1">
    <property type="nucleotide sequence ID" value="NZ_JANZYP010000036.1"/>
</dbReference>
<keyword evidence="3 4" id="KW-0732">Signal</keyword>
<dbReference type="PANTHER" id="PTHR30024:SF47">
    <property type="entry name" value="TAURINE-BINDING PERIPLASMIC PROTEIN"/>
    <property type="match status" value="1"/>
</dbReference>
<comment type="subcellular location">
    <subcellularLocation>
        <location evidence="1">Periplasm</location>
    </subcellularLocation>
</comment>
<feature type="chain" id="PRO_5046045599" evidence="4">
    <location>
        <begin position="31"/>
        <end position="350"/>
    </location>
</feature>
<dbReference type="SUPFAM" id="SSF53850">
    <property type="entry name" value="Periplasmic binding protein-like II"/>
    <property type="match status" value="1"/>
</dbReference>
<sequence>MLRPGPRRLLSLLVAATAALALTACGNGTASGPASGGAAAKTIRVAYQAFPSGDLVVKNKGWLEAALPGYRVTWTKFDSGASINTAFVAGSVDIAAIGSSPVARGLSAPLNIPYQVAFVLDVAGDNEALVARDGTGVSSVGDLRGKKVATPFASTAHYSLLAALDRAKVPESALNVIDLEPQDILAAWTRGDIDAAYVWLPALDTLKKNGKVLLSSRQLATAGKPTLDLGVVSTAFVTAHPDAVDAWRRAEAKALTLIADDRDAAAAAVGAELNISPADAKNQLAQGVFLSPSDLSSEEWLGTPGKVGGLARNLVSAAEFLKAQQKIDSVPGLPAVEKAIYNKGLPDALS</sequence>
<comment type="similarity">
    <text evidence="2">Belongs to the bacterial solute-binding protein SsuA/TauA family.</text>
</comment>
<evidence type="ECO:0000256" key="4">
    <source>
        <dbReference type="SAM" id="SignalP"/>
    </source>
</evidence>
<dbReference type="Gene3D" id="3.40.190.10">
    <property type="entry name" value="Periplasmic binding protein-like II"/>
    <property type="match status" value="2"/>
</dbReference>
<dbReference type="Pfam" id="PF04069">
    <property type="entry name" value="OpuAC"/>
    <property type="match status" value="1"/>
</dbReference>
<comment type="caution">
    <text evidence="6">The sequence shown here is derived from an EMBL/GenBank/DDBJ whole genome shotgun (WGS) entry which is preliminary data.</text>
</comment>
<dbReference type="PROSITE" id="PS51257">
    <property type="entry name" value="PROKAR_LIPOPROTEIN"/>
    <property type="match status" value="1"/>
</dbReference>
<feature type="signal peptide" evidence="4">
    <location>
        <begin position="1"/>
        <end position="30"/>
    </location>
</feature>
<dbReference type="SMART" id="SM00062">
    <property type="entry name" value="PBPb"/>
    <property type="match status" value="1"/>
</dbReference>
<reference evidence="7" key="1">
    <citation type="journal article" date="2019" name="Int. J. Syst. Evol. Microbiol.">
        <title>The Global Catalogue of Microorganisms (GCM) 10K type strain sequencing project: providing services to taxonomists for standard genome sequencing and annotation.</title>
        <authorList>
            <consortium name="The Broad Institute Genomics Platform"/>
            <consortium name="The Broad Institute Genome Sequencing Center for Infectious Disease"/>
            <person name="Wu L."/>
            <person name="Ma J."/>
        </authorList>
    </citation>
    <scope>NUCLEOTIDE SEQUENCE [LARGE SCALE GENOMIC DNA]</scope>
    <source>
        <strain evidence="7">CCUG 49560</strain>
    </source>
</reference>
<evidence type="ECO:0000256" key="3">
    <source>
        <dbReference type="ARBA" id="ARBA00022729"/>
    </source>
</evidence>
<gene>
    <name evidence="6" type="ORF">ACFO8L_21060</name>
</gene>
<feature type="domain" description="Solute-binding protein family 3/N-terminal" evidence="5">
    <location>
        <begin position="42"/>
        <end position="304"/>
    </location>
</feature>
<protein>
    <submittedName>
        <fullName evidence="6">Glycine betaine ABC transporter substrate-binding protein</fullName>
    </submittedName>
</protein>
<accession>A0ABV9EHF2</accession>
<evidence type="ECO:0000313" key="6">
    <source>
        <dbReference type="EMBL" id="MFC4588593.1"/>
    </source>
</evidence>